<evidence type="ECO:0000256" key="3">
    <source>
        <dbReference type="ARBA" id="ARBA00022598"/>
    </source>
</evidence>
<evidence type="ECO:0000256" key="4">
    <source>
        <dbReference type="ARBA" id="ARBA00023140"/>
    </source>
</evidence>
<dbReference type="EMBL" id="CAJFCW020000002">
    <property type="protein sequence ID" value="CAG9088884.1"/>
    <property type="molecule type" value="Genomic_DNA"/>
</dbReference>
<comment type="subcellular location">
    <subcellularLocation>
        <location evidence="1">Peroxisome</location>
    </subcellularLocation>
</comment>
<evidence type="ECO:0000256" key="1">
    <source>
        <dbReference type="ARBA" id="ARBA00004275"/>
    </source>
</evidence>
<dbReference type="AlphaFoldDB" id="A0A811K1G6"/>
<dbReference type="PANTHER" id="PTHR24096">
    <property type="entry name" value="LONG-CHAIN-FATTY-ACID--COA LIGASE"/>
    <property type="match status" value="1"/>
</dbReference>
<dbReference type="Gene3D" id="3.40.50.980">
    <property type="match status" value="1"/>
</dbReference>
<sequence length="744" mass="84434">MAKDIIVPLGQRVLRVMEDIIEDDPDRVIMIYDEVEVNSKVPYDHVYQCTLSLLNFLQREHLLGYHNVIGICLENCHQFIVAFTAVTSVNSIAALFDPEASSNDLLNQVNSSKAETLITTAEVFLQLLEQSRHWTSLRNVILVNRFGKPMDIKGFNVFTWSQVISHKPSFNKDKVTFTVKTDPALLIYPEKPRRSHDGILISHAALITKQEATLQFINTCLQDCKPKDPNISYVNGFSNGTVSVEDTVTSENDQDLSVNGHDSSENGFDSHEHQQMVDDYINDKENSSDDEAYSNPSYEEYNEEGDDDYTVNDNEDYEEIPNTEFSTNCTTIVTENSTQSPNNAPKTTIISTPPHLIEGVIHVLNAVMSKDTILLCQNKGEVILNAVSKYRPVYLSITINCALEITKMKLESDEDEKNGDEEHEKKKKKKKEKEEQNKEKEEQKEENKEQKQKKEVEIEAQKAKNKEDKIKKENKEEQKNQKEEQGEQKEEKQQQQAQKAKKEEEYDLTSVKVLDISSHCVGRYVAQQLVEKFTEVDHFVQTVRIPEVLNYSCLSKGKALVGHCGQAMKGVRYKIIDPETDKEVIVGSVGELWLKSPTFLTEFWGNPEGKANVITHDGWYLTGKLATKDVHNNLIYVCDANEVIYVQSSPVYPTLLEEKLLSHPKVLDCAVVGVSHKKLGKVPRAFIVKLDLELTEEEVFDHIRENGSSEEELLGGVYFVSKIPRNASGGVDKQLLVKLFVLKK</sequence>
<accession>A0A811K1G6</accession>
<comment type="caution">
    <text evidence="8">The sequence shown here is derived from an EMBL/GenBank/DDBJ whole genome shotgun (WGS) entry which is preliminary data.</text>
</comment>
<reference evidence="8" key="1">
    <citation type="submission" date="2020-09" db="EMBL/GenBank/DDBJ databases">
        <authorList>
            <person name="Kikuchi T."/>
        </authorList>
    </citation>
    <scope>NUCLEOTIDE SEQUENCE</scope>
    <source>
        <strain evidence="8">SH1</strain>
    </source>
</reference>
<dbReference type="GO" id="GO:0016405">
    <property type="term" value="F:CoA-ligase activity"/>
    <property type="evidence" value="ECO:0007669"/>
    <property type="project" value="TreeGrafter"/>
</dbReference>
<feature type="compositionally biased region" description="Polar residues" evidence="5">
    <location>
        <begin position="249"/>
        <end position="261"/>
    </location>
</feature>
<feature type="domain" description="AMP-binding enzyme C-terminal" evidence="7">
    <location>
        <begin position="656"/>
        <end position="729"/>
    </location>
</feature>
<comment type="similarity">
    <text evidence="2">Belongs to the ATP-dependent AMP-binding enzyme family.</text>
</comment>
<protein>
    <recommendedName>
        <fullName evidence="10">AMP-binding domain-containing protein</fullName>
    </recommendedName>
</protein>
<dbReference type="InterPro" id="IPR000873">
    <property type="entry name" value="AMP-dep_synth/lig_dom"/>
</dbReference>
<feature type="compositionally biased region" description="Basic and acidic residues" evidence="5">
    <location>
        <begin position="432"/>
        <end position="493"/>
    </location>
</feature>
<evidence type="ECO:0000256" key="5">
    <source>
        <dbReference type="SAM" id="MobiDB-lite"/>
    </source>
</evidence>
<feature type="region of interest" description="Disordered" evidence="5">
    <location>
        <begin position="249"/>
        <end position="270"/>
    </location>
</feature>
<dbReference type="InterPro" id="IPR042099">
    <property type="entry name" value="ANL_N_sf"/>
</dbReference>
<evidence type="ECO:0008006" key="10">
    <source>
        <dbReference type="Google" id="ProtNLM"/>
    </source>
</evidence>
<dbReference type="PANTHER" id="PTHR24096:SF149">
    <property type="entry name" value="AMP-BINDING DOMAIN-CONTAINING PROTEIN-RELATED"/>
    <property type="match status" value="1"/>
</dbReference>
<feature type="domain" description="AMP-dependent synthetase/ligase" evidence="6">
    <location>
        <begin position="498"/>
        <end position="600"/>
    </location>
</feature>
<dbReference type="GO" id="GO:0005777">
    <property type="term" value="C:peroxisome"/>
    <property type="evidence" value="ECO:0007669"/>
    <property type="project" value="UniProtKB-SubCell"/>
</dbReference>
<evidence type="ECO:0000313" key="8">
    <source>
        <dbReference type="EMBL" id="CAD5209266.1"/>
    </source>
</evidence>
<dbReference type="Gene3D" id="2.30.38.10">
    <property type="entry name" value="Luciferase, Domain 3"/>
    <property type="match status" value="1"/>
</dbReference>
<evidence type="ECO:0000259" key="6">
    <source>
        <dbReference type="Pfam" id="PF00501"/>
    </source>
</evidence>
<dbReference type="Pfam" id="PF13193">
    <property type="entry name" value="AMP-binding_C"/>
    <property type="match status" value="1"/>
</dbReference>
<dbReference type="Proteomes" id="UP000783686">
    <property type="component" value="Unassembled WGS sequence"/>
</dbReference>
<evidence type="ECO:0000259" key="7">
    <source>
        <dbReference type="Pfam" id="PF13193"/>
    </source>
</evidence>
<feature type="region of interest" description="Disordered" evidence="5">
    <location>
        <begin position="411"/>
        <end position="504"/>
    </location>
</feature>
<dbReference type="OrthoDB" id="2962993at2759"/>
<gene>
    <name evidence="8" type="ORF">BOKJ2_LOCUS2594</name>
</gene>
<feature type="domain" description="AMP-dependent synthetase/ligase" evidence="6">
    <location>
        <begin position="22"/>
        <end position="188"/>
    </location>
</feature>
<keyword evidence="3" id="KW-0436">Ligase</keyword>
<evidence type="ECO:0000256" key="2">
    <source>
        <dbReference type="ARBA" id="ARBA00006432"/>
    </source>
</evidence>
<dbReference type="Pfam" id="PF00501">
    <property type="entry name" value="AMP-binding"/>
    <property type="match status" value="2"/>
</dbReference>
<dbReference type="InterPro" id="IPR045851">
    <property type="entry name" value="AMP-bd_C_sf"/>
</dbReference>
<dbReference type="Gene3D" id="3.30.300.30">
    <property type="match status" value="1"/>
</dbReference>
<proteinExistence type="inferred from homology"/>
<feature type="region of interest" description="Disordered" evidence="5">
    <location>
        <begin position="283"/>
        <end position="311"/>
    </location>
</feature>
<evidence type="ECO:0000313" key="9">
    <source>
        <dbReference type="Proteomes" id="UP000614601"/>
    </source>
</evidence>
<dbReference type="Proteomes" id="UP000614601">
    <property type="component" value="Unassembled WGS sequence"/>
</dbReference>
<keyword evidence="9" id="KW-1185">Reference proteome</keyword>
<keyword evidence="4" id="KW-0576">Peroxisome</keyword>
<organism evidence="8 9">
    <name type="scientific">Bursaphelenchus okinawaensis</name>
    <dbReference type="NCBI Taxonomy" id="465554"/>
    <lineage>
        <taxon>Eukaryota</taxon>
        <taxon>Metazoa</taxon>
        <taxon>Ecdysozoa</taxon>
        <taxon>Nematoda</taxon>
        <taxon>Chromadorea</taxon>
        <taxon>Rhabditida</taxon>
        <taxon>Tylenchina</taxon>
        <taxon>Tylenchomorpha</taxon>
        <taxon>Aphelenchoidea</taxon>
        <taxon>Aphelenchoididae</taxon>
        <taxon>Bursaphelenchus</taxon>
    </lineage>
</organism>
<feature type="compositionally biased region" description="Acidic residues" evidence="5">
    <location>
        <begin position="412"/>
        <end position="421"/>
    </location>
</feature>
<dbReference type="Gene3D" id="3.40.50.12780">
    <property type="entry name" value="N-terminal domain of ligase-like"/>
    <property type="match status" value="1"/>
</dbReference>
<feature type="compositionally biased region" description="Acidic residues" evidence="5">
    <location>
        <begin position="300"/>
        <end position="311"/>
    </location>
</feature>
<dbReference type="EMBL" id="CAJFDH010000002">
    <property type="protein sequence ID" value="CAD5209266.1"/>
    <property type="molecule type" value="Genomic_DNA"/>
</dbReference>
<dbReference type="SUPFAM" id="SSF56801">
    <property type="entry name" value="Acetyl-CoA synthetase-like"/>
    <property type="match status" value="2"/>
</dbReference>
<dbReference type="InterPro" id="IPR025110">
    <property type="entry name" value="AMP-bd_C"/>
</dbReference>
<name>A0A811K1G6_9BILA</name>